<dbReference type="PROSITE" id="PS01124">
    <property type="entry name" value="HTH_ARAC_FAMILY_2"/>
    <property type="match status" value="1"/>
</dbReference>
<evidence type="ECO:0000256" key="3">
    <source>
        <dbReference type="SAM" id="MobiDB-lite"/>
    </source>
</evidence>
<feature type="region of interest" description="Disordered" evidence="3">
    <location>
        <begin position="299"/>
        <end position="326"/>
    </location>
</feature>
<reference evidence="5" key="1">
    <citation type="submission" date="2022-12" db="EMBL/GenBank/DDBJ databases">
        <title>Bacterial isolates from different developmental stages of Nematostella vectensis.</title>
        <authorList>
            <person name="Fraune S."/>
        </authorList>
    </citation>
    <scope>NUCLEOTIDE SEQUENCE</scope>
    <source>
        <strain evidence="5">G21632-S1</strain>
    </source>
</reference>
<evidence type="ECO:0000313" key="5">
    <source>
        <dbReference type="EMBL" id="MCZ4298197.1"/>
    </source>
</evidence>
<evidence type="ECO:0000313" key="6">
    <source>
        <dbReference type="Proteomes" id="UP001083770"/>
    </source>
</evidence>
<comment type="caution">
    <text evidence="5">The sequence shown here is derived from an EMBL/GenBank/DDBJ whole genome shotgun (WGS) entry which is preliminary data.</text>
</comment>
<dbReference type="PANTHER" id="PTHR43436">
    <property type="entry name" value="ARAC-FAMILY TRANSCRIPTIONAL REGULATOR"/>
    <property type="match status" value="1"/>
</dbReference>
<feature type="compositionally biased region" description="Polar residues" evidence="3">
    <location>
        <begin position="306"/>
        <end position="315"/>
    </location>
</feature>
<dbReference type="SMART" id="SM00342">
    <property type="entry name" value="HTH_ARAC"/>
    <property type="match status" value="1"/>
</dbReference>
<keyword evidence="6" id="KW-1185">Reference proteome</keyword>
<dbReference type="InterPro" id="IPR009057">
    <property type="entry name" value="Homeodomain-like_sf"/>
</dbReference>
<dbReference type="InterPro" id="IPR018060">
    <property type="entry name" value="HTH_AraC"/>
</dbReference>
<keyword evidence="1" id="KW-0805">Transcription regulation</keyword>
<name>A0ABT4LUZ3_9PROT</name>
<dbReference type="EMBL" id="JAPWGW010000002">
    <property type="protein sequence ID" value="MCZ4298197.1"/>
    <property type="molecule type" value="Genomic_DNA"/>
</dbReference>
<dbReference type="Gene3D" id="1.10.10.60">
    <property type="entry name" value="Homeodomain-like"/>
    <property type="match status" value="1"/>
</dbReference>
<accession>A0ABT4LUZ3</accession>
<dbReference type="Pfam" id="PF12833">
    <property type="entry name" value="HTH_18"/>
    <property type="match status" value="1"/>
</dbReference>
<dbReference type="Pfam" id="PF06719">
    <property type="entry name" value="AraC_N"/>
    <property type="match status" value="1"/>
</dbReference>
<gene>
    <name evidence="5" type="ORF">O4G74_09015</name>
</gene>
<evidence type="ECO:0000256" key="2">
    <source>
        <dbReference type="ARBA" id="ARBA00023163"/>
    </source>
</evidence>
<sequence>MPDYLSLVVNRRIPCQLAAMTMPHIKHLVERCLPTAGLVDTALKGVQLFRVTEPVPCAPAVYEPTIVAILSGRKEAVLDGQKHIYGSHQYLLCPMIVPVEAGAPQASADEPLLGVMIALDPSVMRELAMEMETSISGSRRLQGAASALALARWDTGFTEALLRLLELLDSPVDTAVLGPGRLRELYYAVLKGEAGAAARSAFSVGNEIARTIDYLSAHLNEQVTIDRLADHAGMSRAAFHRRFKEATTMSPIQFVKSMRLNRAAMKIADGETASEAAWDVGYHSSSQFSREFKRMYGQSPKEWGRSTKTAVQQASPLPGSIMQPAR</sequence>
<dbReference type="InterPro" id="IPR009594">
    <property type="entry name" value="Tscrpt_reg_HTH_AraC_N"/>
</dbReference>
<evidence type="ECO:0000259" key="4">
    <source>
        <dbReference type="PROSITE" id="PS01124"/>
    </source>
</evidence>
<proteinExistence type="predicted"/>
<dbReference type="PANTHER" id="PTHR43436:SF2">
    <property type="entry name" value="ARAC_XYLS FAMILY TRANSCRIPTIONAL REGULATOR"/>
    <property type="match status" value="1"/>
</dbReference>
<protein>
    <submittedName>
        <fullName evidence="5">AraC family transcriptional regulator</fullName>
    </submittedName>
</protein>
<dbReference type="Proteomes" id="UP001083770">
    <property type="component" value="Unassembled WGS sequence"/>
</dbReference>
<organism evidence="5 6">
    <name type="scientific">Henriciella marina</name>
    <dbReference type="NCBI Taxonomy" id="453851"/>
    <lineage>
        <taxon>Bacteria</taxon>
        <taxon>Pseudomonadati</taxon>
        <taxon>Pseudomonadota</taxon>
        <taxon>Alphaproteobacteria</taxon>
        <taxon>Hyphomonadales</taxon>
        <taxon>Hyphomonadaceae</taxon>
        <taxon>Henriciella</taxon>
    </lineage>
</organism>
<keyword evidence="2" id="KW-0804">Transcription</keyword>
<feature type="domain" description="HTH araC/xylS-type" evidence="4">
    <location>
        <begin position="209"/>
        <end position="306"/>
    </location>
</feature>
<evidence type="ECO:0000256" key="1">
    <source>
        <dbReference type="ARBA" id="ARBA00023015"/>
    </source>
</evidence>
<dbReference type="SUPFAM" id="SSF46689">
    <property type="entry name" value="Homeodomain-like"/>
    <property type="match status" value="2"/>
</dbReference>